<accession>A0AAF0QT91</accession>
<keyword evidence="3" id="KW-1185">Reference proteome</keyword>
<evidence type="ECO:0000256" key="1">
    <source>
        <dbReference type="SAM" id="SignalP"/>
    </source>
</evidence>
<evidence type="ECO:0000313" key="3">
    <source>
        <dbReference type="Proteomes" id="UP001234989"/>
    </source>
</evidence>
<reference evidence="2" key="1">
    <citation type="submission" date="2023-08" db="EMBL/GenBank/DDBJ databases">
        <title>A de novo genome assembly of Solanum verrucosum Schlechtendal, a Mexican diploid species geographically isolated from the other diploid A-genome species in potato relatives.</title>
        <authorList>
            <person name="Hosaka K."/>
        </authorList>
    </citation>
    <scope>NUCLEOTIDE SEQUENCE</scope>
    <source>
        <tissue evidence="2">Young leaves</tissue>
    </source>
</reference>
<organism evidence="2 3">
    <name type="scientific">Solanum verrucosum</name>
    <dbReference type="NCBI Taxonomy" id="315347"/>
    <lineage>
        <taxon>Eukaryota</taxon>
        <taxon>Viridiplantae</taxon>
        <taxon>Streptophyta</taxon>
        <taxon>Embryophyta</taxon>
        <taxon>Tracheophyta</taxon>
        <taxon>Spermatophyta</taxon>
        <taxon>Magnoliopsida</taxon>
        <taxon>eudicotyledons</taxon>
        <taxon>Gunneridae</taxon>
        <taxon>Pentapetalae</taxon>
        <taxon>asterids</taxon>
        <taxon>lamiids</taxon>
        <taxon>Solanales</taxon>
        <taxon>Solanaceae</taxon>
        <taxon>Solanoideae</taxon>
        <taxon>Solaneae</taxon>
        <taxon>Solanum</taxon>
    </lineage>
</organism>
<feature type="chain" id="PRO_5042157390" description="F-box family protein" evidence="1">
    <location>
        <begin position="22"/>
        <end position="181"/>
    </location>
</feature>
<dbReference type="AlphaFoldDB" id="A0AAF0QT91"/>
<protein>
    <recommendedName>
        <fullName evidence="4">F-box family protein</fullName>
    </recommendedName>
</protein>
<dbReference type="Proteomes" id="UP001234989">
    <property type="component" value="Chromosome 5"/>
</dbReference>
<sequence>MVSFLTRGLLSIFTVRELILGQPASMGIHDYNVCNIISFDVADETWGSLELPICGEEVFNIKLELWEVTFLCFILVIQTRHREAWSFPFVEKKFLISNWELWKVNFLCSILVSQYVQPDGSTRRLKQSVYVEGSVDDGGYDAIEIYVESIVNPLTIKTVNRLVEDGGMRKGFDIVPERREL</sequence>
<gene>
    <name evidence="2" type="ORF">MTR67_023324</name>
</gene>
<name>A0AAF0QT91_SOLVR</name>
<proteinExistence type="predicted"/>
<feature type="signal peptide" evidence="1">
    <location>
        <begin position="1"/>
        <end position="21"/>
    </location>
</feature>
<evidence type="ECO:0000313" key="2">
    <source>
        <dbReference type="EMBL" id="WMV29939.1"/>
    </source>
</evidence>
<evidence type="ECO:0008006" key="4">
    <source>
        <dbReference type="Google" id="ProtNLM"/>
    </source>
</evidence>
<dbReference type="EMBL" id="CP133616">
    <property type="protein sequence ID" value="WMV29939.1"/>
    <property type="molecule type" value="Genomic_DNA"/>
</dbReference>
<keyword evidence="1" id="KW-0732">Signal</keyword>